<dbReference type="Pfam" id="PF19433">
    <property type="entry name" value="NDNF_C"/>
    <property type="match status" value="1"/>
</dbReference>
<protein>
    <submittedName>
        <fullName evidence="7">Protein NDNF</fullName>
    </submittedName>
</protein>
<keyword evidence="4" id="KW-0732">Signal</keyword>
<evidence type="ECO:0000256" key="2">
    <source>
        <dbReference type="ARBA" id="ARBA00022525"/>
    </source>
</evidence>
<feature type="chain" id="PRO_5042597138" evidence="4">
    <location>
        <begin position="21"/>
        <end position="539"/>
    </location>
</feature>
<evidence type="ECO:0000313" key="6">
    <source>
        <dbReference type="Proteomes" id="UP000694920"/>
    </source>
</evidence>
<dbReference type="GO" id="GO:0005576">
    <property type="term" value="C:extracellular region"/>
    <property type="evidence" value="ECO:0007669"/>
    <property type="project" value="UniProtKB-SubCell"/>
</dbReference>
<keyword evidence="3" id="KW-0677">Repeat</keyword>
<accession>A0AAJ7FK77</accession>
<dbReference type="Proteomes" id="UP000694920">
    <property type="component" value="Unplaced"/>
</dbReference>
<dbReference type="GeneID" id="107268056"/>
<dbReference type="RefSeq" id="XP_015595908.1">
    <property type="nucleotide sequence ID" value="XM_015740422.2"/>
</dbReference>
<evidence type="ECO:0000259" key="5">
    <source>
        <dbReference type="Pfam" id="PF19433"/>
    </source>
</evidence>
<evidence type="ECO:0000256" key="1">
    <source>
        <dbReference type="ARBA" id="ARBA00004613"/>
    </source>
</evidence>
<name>A0AAJ7FK77_CEPCN</name>
<keyword evidence="6" id="KW-1185">Reference proteome</keyword>
<reference evidence="7" key="1">
    <citation type="submission" date="2025-08" db="UniProtKB">
        <authorList>
            <consortium name="RefSeq"/>
        </authorList>
    </citation>
    <scope>IDENTIFICATION</scope>
</reference>
<organism evidence="6 7">
    <name type="scientific">Cephus cinctus</name>
    <name type="common">Wheat stem sawfly</name>
    <dbReference type="NCBI Taxonomy" id="211228"/>
    <lineage>
        <taxon>Eukaryota</taxon>
        <taxon>Metazoa</taxon>
        <taxon>Ecdysozoa</taxon>
        <taxon>Arthropoda</taxon>
        <taxon>Hexapoda</taxon>
        <taxon>Insecta</taxon>
        <taxon>Pterygota</taxon>
        <taxon>Neoptera</taxon>
        <taxon>Endopterygota</taxon>
        <taxon>Hymenoptera</taxon>
        <taxon>Cephoidea</taxon>
        <taxon>Cephidae</taxon>
        <taxon>Cephus</taxon>
    </lineage>
</organism>
<feature type="domain" description="Protein NDNF C-terminal" evidence="5">
    <location>
        <begin position="384"/>
        <end position="537"/>
    </location>
</feature>
<evidence type="ECO:0000256" key="3">
    <source>
        <dbReference type="ARBA" id="ARBA00022737"/>
    </source>
</evidence>
<dbReference type="AlphaFoldDB" id="A0AAJ7FK77"/>
<comment type="subcellular location">
    <subcellularLocation>
        <location evidence="1">Secreted</location>
    </subcellularLocation>
</comment>
<sequence length="539" mass="60231">MSPGTVLCLIAVAALPGLWANQGRGSPRPFGTEKPTRVEEFNRTGVLHPEYQIPATLQPGNVSQFYYLSPRDGPPLTLLVSPCSGPISWNISYVGIPEDDPGANCTKSQTRWPVKSLKPGETLFTYEGSEVQNFTVSRSRAGLYRFGIKSLAPPNFDSNKKYTVLLYATSSTLDHLLEPYEKGRRHHSLRFHQRRSRRRLTVSWSKSHVNPHLSSYCLAVTSGRQVHPSTLCAAQNLLKVHSRSSRGGSSRERQYRVVPEGLHCVSQTRLTLHGMEYNTTYNFTLYVVSTLNNVSNRVANEVHKFRKAPVQILKTGRYAVANLRKNDGFINFRYQPRRNTSTIFHVLSCGGGIVKAKLRGPGVLKEEEVAGYASLTGPSLPSGKRYMLKVSATRQELNKVTSVKVIATQEGTITYPEVSSKSAPREYRSLRKCREVTVGVEPAGAAKYCVLVRELRNPSLLTALGTIPDQCGLHRRRRSEYTYELCEEQSSPPKNRALPFTVRNLQPGKSYLVQVTAQLRGHALSYPSLEVRTRRSCQP</sequence>
<gene>
    <name evidence="7" type="primary">LOC107268056</name>
</gene>
<dbReference type="PANTHER" id="PTHR14619:SF3">
    <property type="entry name" value="PROTEIN NDNF"/>
    <property type="match status" value="1"/>
</dbReference>
<feature type="signal peptide" evidence="4">
    <location>
        <begin position="1"/>
        <end position="20"/>
    </location>
</feature>
<keyword evidence="2" id="KW-0964">Secreted</keyword>
<dbReference type="InterPro" id="IPR019326">
    <property type="entry name" value="NDNF"/>
</dbReference>
<dbReference type="KEGG" id="ccin:107268056"/>
<dbReference type="PANTHER" id="PTHR14619">
    <property type="entry name" value="NEURON-DERIVED NEUROTROPHIC FACTOR"/>
    <property type="match status" value="1"/>
</dbReference>
<proteinExistence type="predicted"/>
<dbReference type="CTD" id="37882"/>
<evidence type="ECO:0000313" key="7">
    <source>
        <dbReference type="RefSeq" id="XP_015595908.1"/>
    </source>
</evidence>
<dbReference type="InterPro" id="IPR045805">
    <property type="entry name" value="NDNF_C"/>
</dbReference>
<evidence type="ECO:0000256" key="4">
    <source>
        <dbReference type="SAM" id="SignalP"/>
    </source>
</evidence>